<dbReference type="OMA" id="ITLRWGH"/>
<keyword evidence="6" id="KW-0136">Cellulose degradation</keyword>
<dbReference type="Gene3D" id="2.70.50.70">
    <property type="match status" value="1"/>
</dbReference>
<dbReference type="GO" id="GO:0005576">
    <property type="term" value="C:extracellular region"/>
    <property type="evidence" value="ECO:0007669"/>
    <property type="project" value="UniProtKB-SubCell"/>
</dbReference>
<feature type="signal peptide" evidence="16">
    <location>
        <begin position="1"/>
        <end position="20"/>
    </location>
</feature>
<keyword evidence="8" id="KW-0186">Copper</keyword>
<evidence type="ECO:0000256" key="1">
    <source>
        <dbReference type="ARBA" id="ARBA00001973"/>
    </source>
</evidence>
<evidence type="ECO:0000313" key="19">
    <source>
        <dbReference type="Proteomes" id="UP000028545"/>
    </source>
</evidence>
<dbReference type="KEGG" id="sapo:SAPIO_CDS8558"/>
<dbReference type="OrthoDB" id="5558646at2759"/>
<evidence type="ECO:0000256" key="6">
    <source>
        <dbReference type="ARBA" id="ARBA00023001"/>
    </source>
</evidence>
<dbReference type="VEuPathDB" id="FungiDB:SAPIO_CDS8558"/>
<dbReference type="HOGENOM" id="CLU_031730_0_3_1"/>
<gene>
    <name evidence="18" type="ORF">SAPIO_CDS8558</name>
</gene>
<keyword evidence="11" id="KW-0119">Carbohydrate metabolism</keyword>
<evidence type="ECO:0000313" key="18">
    <source>
        <dbReference type="EMBL" id="KEZ40636.1"/>
    </source>
</evidence>
<dbReference type="Proteomes" id="UP000028545">
    <property type="component" value="Unassembled WGS sequence"/>
</dbReference>
<comment type="catalytic activity">
    <reaction evidence="14">
        <text>[(1-&gt;4)-beta-D-glucosyl]n+m + reduced acceptor + O2 = 4-dehydro-beta-D-glucosyl-[(1-&gt;4)-beta-D-glucosyl]n-1 + [(1-&gt;4)-beta-D-glucosyl]m + acceptor + H2O.</text>
        <dbReference type="EC" id="1.14.99.56"/>
    </reaction>
</comment>
<accession>A0A084FZX4</accession>
<keyword evidence="9" id="KW-0503">Monooxygenase</keyword>
<keyword evidence="5 16" id="KW-0732">Signal</keyword>
<dbReference type="GO" id="GO:0004497">
    <property type="term" value="F:monooxygenase activity"/>
    <property type="evidence" value="ECO:0007669"/>
    <property type="project" value="UniProtKB-KW"/>
</dbReference>
<comment type="cofactor">
    <cofactor evidence="1">
        <name>Cu(2+)</name>
        <dbReference type="ChEBI" id="CHEBI:29036"/>
    </cofactor>
</comment>
<evidence type="ECO:0000256" key="10">
    <source>
        <dbReference type="ARBA" id="ARBA00023157"/>
    </source>
</evidence>
<sequence length="239" mass="25116">MKFLGLLSLLSTSLLPGALAHTIFVQLEVDGTTYGVGQGVRVPTYDGPQTNVQGDAMACNGPPNPTGSTDKIISVKAGTNVTAIWRHTLDSGPNDVMDPSHKGPVLAYLKKVTDAKSDKGVGPGWFNIQREGLQGNAWATDKVIKNQGKQVIHIPECIEDGQYLLRAEMIALHGARSPGGAQFYMECAQIEVTGGTGTAKPDLVSIPGVYPANDPGIVVDIYSGLRGGYKTPGSTPLAC</sequence>
<organism evidence="18 19">
    <name type="scientific">Pseudallescheria apiosperma</name>
    <name type="common">Scedosporium apiospermum</name>
    <dbReference type="NCBI Taxonomy" id="563466"/>
    <lineage>
        <taxon>Eukaryota</taxon>
        <taxon>Fungi</taxon>
        <taxon>Dikarya</taxon>
        <taxon>Ascomycota</taxon>
        <taxon>Pezizomycotina</taxon>
        <taxon>Sordariomycetes</taxon>
        <taxon>Hypocreomycetidae</taxon>
        <taxon>Microascales</taxon>
        <taxon>Microascaceae</taxon>
        <taxon>Scedosporium</taxon>
    </lineage>
</organism>
<evidence type="ECO:0000256" key="16">
    <source>
        <dbReference type="SAM" id="SignalP"/>
    </source>
</evidence>
<evidence type="ECO:0000256" key="12">
    <source>
        <dbReference type="ARBA" id="ARBA00023326"/>
    </source>
</evidence>
<evidence type="ECO:0000256" key="3">
    <source>
        <dbReference type="ARBA" id="ARBA00022525"/>
    </source>
</evidence>
<dbReference type="Pfam" id="PF03443">
    <property type="entry name" value="AA9"/>
    <property type="match status" value="1"/>
</dbReference>
<protein>
    <recommendedName>
        <fullName evidence="15">lytic cellulose monooxygenase (C4-dehydrogenating)</fullName>
        <ecNumber evidence="15">1.14.99.56</ecNumber>
    </recommendedName>
</protein>
<keyword evidence="7" id="KW-0560">Oxidoreductase</keyword>
<evidence type="ECO:0000256" key="15">
    <source>
        <dbReference type="ARBA" id="ARBA00047174"/>
    </source>
</evidence>
<dbReference type="GO" id="GO:0046872">
    <property type="term" value="F:metal ion binding"/>
    <property type="evidence" value="ECO:0007669"/>
    <property type="project" value="UniProtKB-KW"/>
</dbReference>
<keyword evidence="4" id="KW-0479">Metal-binding</keyword>
<dbReference type="EMBL" id="JOWA01000121">
    <property type="protein sequence ID" value="KEZ40636.1"/>
    <property type="molecule type" value="Genomic_DNA"/>
</dbReference>
<dbReference type="GO" id="GO:0030245">
    <property type="term" value="P:cellulose catabolic process"/>
    <property type="evidence" value="ECO:0007669"/>
    <property type="project" value="UniProtKB-KW"/>
</dbReference>
<dbReference type="InterPro" id="IPR049892">
    <property type="entry name" value="AA9"/>
</dbReference>
<comment type="caution">
    <text evidence="18">The sequence shown here is derived from an EMBL/GenBank/DDBJ whole genome shotgun (WGS) entry which is preliminary data.</text>
</comment>
<evidence type="ECO:0000256" key="11">
    <source>
        <dbReference type="ARBA" id="ARBA00023277"/>
    </source>
</evidence>
<dbReference type="RefSeq" id="XP_016640435.1">
    <property type="nucleotide sequence ID" value="XM_016790172.1"/>
</dbReference>
<evidence type="ECO:0000256" key="2">
    <source>
        <dbReference type="ARBA" id="ARBA00004613"/>
    </source>
</evidence>
<dbReference type="AlphaFoldDB" id="A0A084FZX4"/>
<evidence type="ECO:0000256" key="4">
    <source>
        <dbReference type="ARBA" id="ARBA00022723"/>
    </source>
</evidence>
<evidence type="ECO:0000256" key="9">
    <source>
        <dbReference type="ARBA" id="ARBA00023033"/>
    </source>
</evidence>
<dbReference type="EC" id="1.14.99.56" evidence="15"/>
<evidence type="ECO:0000256" key="8">
    <source>
        <dbReference type="ARBA" id="ARBA00023008"/>
    </source>
</evidence>
<keyword evidence="3" id="KW-0964">Secreted</keyword>
<reference evidence="18 19" key="1">
    <citation type="journal article" date="2014" name="Genome Announc.">
        <title>Draft genome sequence of the pathogenic fungus Scedosporium apiospermum.</title>
        <authorList>
            <person name="Vandeputte P."/>
            <person name="Ghamrawi S."/>
            <person name="Rechenmann M."/>
            <person name="Iltis A."/>
            <person name="Giraud S."/>
            <person name="Fleury M."/>
            <person name="Thornton C."/>
            <person name="Delhaes L."/>
            <person name="Meyer W."/>
            <person name="Papon N."/>
            <person name="Bouchara J.P."/>
        </authorList>
    </citation>
    <scope>NUCLEOTIDE SEQUENCE [LARGE SCALE GENOMIC DNA]</scope>
    <source>
        <strain evidence="18 19">IHEM 14462</strain>
    </source>
</reference>
<evidence type="ECO:0000256" key="13">
    <source>
        <dbReference type="ARBA" id="ARBA00044502"/>
    </source>
</evidence>
<proteinExistence type="inferred from homology"/>
<evidence type="ECO:0000256" key="14">
    <source>
        <dbReference type="ARBA" id="ARBA00045077"/>
    </source>
</evidence>
<dbReference type="GeneID" id="27727630"/>
<comment type="similarity">
    <text evidence="13">Belongs to the polysaccharide monooxygenase AA9 family.</text>
</comment>
<evidence type="ECO:0000256" key="7">
    <source>
        <dbReference type="ARBA" id="ARBA00023002"/>
    </source>
</evidence>
<keyword evidence="10" id="KW-1015">Disulfide bond</keyword>
<dbReference type="PANTHER" id="PTHR33353">
    <property type="entry name" value="PUTATIVE (AFU_ORTHOLOGUE AFUA_1G12560)-RELATED"/>
    <property type="match status" value="1"/>
</dbReference>
<keyword evidence="19" id="KW-1185">Reference proteome</keyword>
<evidence type="ECO:0000256" key="5">
    <source>
        <dbReference type="ARBA" id="ARBA00022729"/>
    </source>
</evidence>
<evidence type="ECO:0000259" key="17">
    <source>
        <dbReference type="Pfam" id="PF03443"/>
    </source>
</evidence>
<dbReference type="CDD" id="cd21175">
    <property type="entry name" value="LPMO_AA9"/>
    <property type="match status" value="1"/>
</dbReference>
<dbReference type="InterPro" id="IPR005103">
    <property type="entry name" value="AA9_LPMO"/>
</dbReference>
<name>A0A084FZX4_PSEDA</name>
<dbReference type="PANTHER" id="PTHR33353:SF18">
    <property type="entry name" value="ENDOGLUCANASE II"/>
    <property type="match status" value="1"/>
</dbReference>
<feature type="chain" id="PRO_5001775039" description="lytic cellulose monooxygenase (C4-dehydrogenating)" evidence="16">
    <location>
        <begin position="21"/>
        <end position="239"/>
    </location>
</feature>
<feature type="domain" description="Auxiliary Activity family 9 catalytic" evidence="17">
    <location>
        <begin position="21"/>
        <end position="223"/>
    </location>
</feature>
<keyword evidence="12" id="KW-0624">Polysaccharide degradation</keyword>
<comment type="subcellular location">
    <subcellularLocation>
        <location evidence="2">Secreted</location>
    </subcellularLocation>
</comment>